<protein>
    <submittedName>
        <fullName evidence="1">Uncharacterized protein</fullName>
    </submittedName>
</protein>
<dbReference type="EMBL" id="SGXA01000003">
    <property type="protein sequence ID" value="RZS69045.1"/>
    <property type="molecule type" value="Genomic_DNA"/>
</dbReference>
<sequence>MMNLNHYICIMKIWAVIILLISTAESVAQQRREDIFSSFVTYDKRMKFDHELRQRVVANTFAMEPDSSNEYRFESACNAISQYQLTGDSIKAGLQKLFNRYQQLEYDTRRALLEAVYAVYPDEFLTEVNTTLSNAVFPKLFAMSAAYLFRNDSSINNGNLIKISMVEQFPGYDTIPLLSELEKFINFRNQQLITNIPDLASLFRHNRNAKRKVIYSLQRWNRDYPGLAIVQYADGRFARHPDGRLMIFEQLARSASNLPYFITNGSTPQGVYSIQGGAVSRNQLIGPTPNFQLTMPYEGRWQQYFQTPDSIPWDSTRNVEAMYNQLMPSNWAGYAPMQEVFNAGKIGRTEIIAHGTTINPEYFKDKPYYPLTPTMGCLCAKELWNISNGRLLISEQYNLVSTFSATPGSKGLFFVINLNNQQKPVTRADIEAIVKRYEAE</sequence>
<dbReference type="Proteomes" id="UP000293874">
    <property type="component" value="Unassembled WGS sequence"/>
</dbReference>
<reference evidence="1 2" key="1">
    <citation type="submission" date="2019-02" db="EMBL/GenBank/DDBJ databases">
        <title>Genomic Encyclopedia of Type Strains, Phase IV (KMG-IV): sequencing the most valuable type-strain genomes for metagenomic binning, comparative biology and taxonomic classification.</title>
        <authorList>
            <person name="Goeker M."/>
        </authorList>
    </citation>
    <scope>NUCLEOTIDE SEQUENCE [LARGE SCALE GENOMIC DNA]</scope>
    <source>
        <strain evidence="1 2">DSM 18116</strain>
    </source>
</reference>
<evidence type="ECO:0000313" key="2">
    <source>
        <dbReference type="Proteomes" id="UP000293874"/>
    </source>
</evidence>
<comment type="caution">
    <text evidence="1">The sequence shown here is derived from an EMBL/GenBank/DDBJ whole genome shotgun (WGS) entry which is preliminary data.</text>
</comment>
<organism evidence="1 2">
    <name type="scientific">Pseudobacter ginsenosidimutans</name>
    <dbReference type="NCBI Taxonomy" id="661488"/>
    <lineage>
        <taxon>Bacteria</taxon>
        <taxon>Pseudomonadati</taxon>
        <taxon>Bacteroidota</taxon>
        <taxon>Chitinophagia</taxon>
        <taxon>Chitinophagales</taxon>
        <taxon>Chitinophagaceae</taxon>
        <taxon>Pseudobacter</taxon>
    </lineage>
</organism>
<proteinExistence type="predicted"/>
<gene>
    <name evidence="1" type="ORF">EV199_4869</name>
</gene>
<keyword evidence="2" id="KW-1185">Reference proteome</keyword>
<evidence type="ECO:0000313" key="1">
    <source>
        <dbReference type="EMBL" id="RZS69045.1"/>
    </source>
</evidence>
<accession>A0A4Q7ML17</accession>
<dbReference type="AlphaFoldDB" id="A0A4Q7ML17"/>
<name>A0A4Q7ML17_9BACT</name>